<reference evidence="2" key="1">
    <citation type="journal article" date="2020" name="BMC Genomics">
        <title>Correction to: Identification and distribution of gene clusters required for synthesis of sphingolipid metabolism inhibitors in diverse species of the filamentous fungus Fusarium.</title>
        <authorList>
            <person name="Kim H.S."/>
            <person name="Lohmar J.M."/>
            <person name="Busman M."/>
            <person name="Brown D.W."/>
            <person name="Naumann T.A."/>
            <person name="Divon H.H."/>
            <person name="Lysoe E."/>
            <person name="Uhlig S."/>
            <person name="Proctor R.H."/>
        </authorList>
    </citation>
    <scope>NUCLEOTIDE SEQUENCE</scope>
    <source>
        <strain evidence="2">NRRL 22465</strain>
    </source>
</reference>
<proteinExistence type="predicted"/>
<dbReference type="SUPFAM" id="SSF103473">
    <property type="entry name" value="MFS general substrate transporter"/>
    <property type="match status" value="1"/>
</dbReference>
<organism evidence="2 3">
    <name type="scientific">Fusarium zealandicum</name>
    <dbReference type="NCBI Taxonomy" id="1053134"/>
    <lineage>
        <taxon>Eukaryota</taxon>
        <taxon>Fungi</taxon>
        <taxon>Dikarya</taxon>
        <taxon>Ascomycota</taxon>
        <taxon>Pezizomycotina</taxon>
        <taxon>Sordariomycetes</taxon>
        <taxon>Hypocreomycetidae</taxon>
        <taxon>Hypocreales</taxon>
        <taxon>Nectriaceae</taxon>
        <taxon>Fusarium</taxon>
        <taxon>Fusarium staphyleae species complex</taxon>
    </lineage>
</organism>
<dbReference type="OrthoDB" id="2213137at2759"/>
<dbReference type="EMBL" id="JABEYC010000614">
    <property type="protein sequence ID" value="KAF4975707.1"/>
    <property type="molecule type" value="Genomic_DNA"/>
</dbReference>
<protein>
    <submittedName>
        <fullName evidence="2">Uncharacterized protein</fullName>
    </submittedName>
</protein>
<reference evidence="2" key="2">
    <citation type="submission" date="2020-05" db="EMBL/GenBank/DDBJ databases">
        <authorList>
            <person name="Kim H.-S."/>
            <person name="Proctor R.H."/>
            <person name="Brown D.W."/>
        </authorList>
    </citation>
    <scope>NUCLEOTIDE SEQUENCE</scope>
    <source>
        <strain evidence="2">NRRL 22465</strain>
    </source>
</reference>
<gene>
    <name evidence="2" type="ORF">FZEAL_7538</name>
</gene>
<keyword evidence="1" id="KW-0812">Transmembrane</keyword>
<feature type="transmembrane region" description="Helical" evidence="1">
    <location>
        <begin position="92"/>
        <end position="113"/>
    </location>
</feature>
<evidence type="ECO:0000256" key="1">
    <source>
        <dbReference type="SAM" id="Phobius"/>
    </source>
</evidence>
<dbReference type="Proteomes" id="UP000635477">
    <property type="component" value="Unassembled WGS sequence"/>
</dbReference>
<dbReference type="AlphaFoldDB" id="A0A8H4XIR7"/>
<dbReference type="Gene3D" id="1.20.1250.20">
    <property type="entry name" value="MFS general substrate transporter like domains"/>
    <property type="match status" value="1"/>
</dbReference>
<keyword evidence="3" id="KW-1185">Reference proteome</keyword>
<keyword evidence="1" id="KW-1133">Transmembrane helix</keyword>
<sequence>MLRYLILICTLDSVADHLGLDSAQASIVTAIFNLGQTVGQPLVGYRRTLPLAMWVFTQTYANWVFFAMLEGIFGGLFCAAIATLMIEVVGMQVAASGFTPMWLRLAVLCTLLLSKQSLYQLSKIQVPI</sequence>
<feature type="transmembrane region" description="Helical" evidence="1">
    <location>
        <begin position="63"/>
        <end position="86"/>
    </location>
</feature>
<keyword evidence="1" id="KW-0472">Membrane</keyword>
<name>A0A8H4XIR7_9HYPO</name>
<accession>A0A8H4XIR7</accession>
<evidence type="ECO:0000313" key="3">
    <source>
        <dbReference type="Proteomes" id="UP000635477"/>
    </source>
</evidence>
<comment type="caution">
    <text evidence="2">The sequence shown here is derived from an EMBL/GenBank/DDBJ whole genome shotgun (WGS) entry which is preliminary data.</text>
</comment>
<evidence type="ECO:0000313" key="2">
    <source>
        <dbReference type="EMBL" id="KAF4975707.1"/>
    </source>
</evidence>
<dbReference type="InterPro" id="IPR036259">
    <property type="entry name" value="MFS_trans_sf"/>
</dbReference>